<dbReference type="Gene3D" id="3.20.20.300">
    <property type="entry name" value="Glycoside hydrolase, family 3, N-terminal domain"/>
    <property type="match status" value="1"/>
</dbReference>
<evidence type="ECO:0000256" key="1">
    <source>
        <dbReference type="ARBA" id="ARBA00000448"/>
    </source>
</evidence>
<reference evidence="11 12" key="1">
    <citation type="submission" date="2024-02" db="EMBL/GenBank/DDBJ databases">
        <title>De novo assembly and annotation of 12 fungi associated with fruit tree decline syndrome in Ontario, Canada.</title>
        <authorList>
            <person name="Sulman M."/>
            <person name="Ellouze W."/>
            <person name="Ilyukhin E."/>
        </authorList>
    </citation>
    <scope>NUCLEOTIDE SEQUENCE [LARGE SCALE GENOMIC DNA]</scope>
    <source>
        <strain evidence="11 12">M42-189</strain>
    </source>
</reference>
<dbReference type="Proteomes" id="UP001521785">
    <property type="component" value="Unassembled WGS sequence"/>
</dbReference>
<protein>
    <recommendedName>
        <fullName evidence="4">beta-glucosidase</fullName>
        <ecNumber evidence="4">3.2.1.21</ecNumber>
    </recommendedName>
</protein>
<dbReference type="PANTHER" id="PTHR42715">
    <property type="entry name" value="BETA-GLUCOSIDASE"/>
    <property type="match status" value="1"/>
</dbReference>
<comment type="similarity">
    <text evidence="3">Belongs to the glycosyl hydrolase 3 family.</text>
</comment>
<feature type="domain" description="PA14" evidence="10">
    <location>
        <begin position="269"/>
        <end position="427"/>
    </location>
</feature>
<dbReference type="PROSITE" id="PS51820">
    <property type="entry name" value="PA14"/>
    <property type="match status" value="1"/>
</dbReference>
<dbReference type="InterPro" id="IPR026891">
    <property type="entry name" value="Fn3-like"/>
</dbReference>
<comment type="pathway">
    <text evidence="2">Glycan metabolism; cellulose degradation.</text>
</comment>
<dbReference type="Gene3D" id="3.40.50.1700">
    <property type="entry name" value="Glycoside hydrolase family 3 C-terminal domain"/>
    <property type="match status" value="2"/>
</dbReference>
<keyword evidence="9" id="KW-0624">Polysaccharide degradation</keyword>
<dbReference type="EMBL" id="JAKJXO020000005">
    <property type="protein sequence ID" value="KAL1604797.1"/>
    <property type="molecule type" value="Genomic_DNA"/>
</dbReference>
<evidence type="ECO:0000256" key="5">
    <source>
        <dbReference type="ARBA" id="ARBA00022801"/>
    </source>
</evidence>
<evidence type="ECO:0000259" key="10">
    <source>
        <dbReference type="PROSITE" id="PS51820"/>
    </source>
</evidence>
<sequence length="727" mass="81137">MAISTEDHLKHYLGLANDQETKRFHSNAIIPDRALREVYLAPFQTVVREADPWCMMTAYNKVNGYHVDMSRQLLHDIARMEWAWEGVFISDWGGTNSCIDSINAGLDLEMPGPPLQRTPEAMADAIESGKIDREQLHRSARRTLRLLQRCRRFEDANDGPEYCDDTPEKREKLRRAAAAGIVLLKNDNKILPLKIQQLQNVAVVGPNAERVIAGGGGSSYIKAPYWTSVLTSVQERMEKGSTNVHFHVGARINRYLPTLSLQHARAPVQEKAGASIEWYNQHSFAESSFVASTHIEDLYFISFNDAPKAIDPAASFAFRLRTILTPKTSGPHKISLASIGPAKLYINGELTLEQSGAFGEKGSMFFTYGSEEKIKTHKFVAGYDYNITVECLSHDRHLQPELDGCLDPMETNFQGVRLGYEEIDDSDLPSAAAKMASDNGCDTAIVVVGRDKEWETEGQDIPLFELPGEQTRLIELMRSVCKKVIVVVQAGTPVQMLPWLDRVDAVLYCWYQGQELGNAAADVLFGNFNPSGRLPITFPRRLEDCPAYSSFPGEQLSSYYSEGIHVGYRWWDLMGTQPLFPIGFGLSYSSFDVEDSKLSHSVWPQDGNSLVLSATVRNVSEDIALAGRETVLVWFWQISKPRLVRPVRQICGFIKTPLLGPGKACKINVNIDAYGLAVWDAERTAWVIDSGSRFEIATSTSKLGLRSVGQIKVEQEVCYVHKLGDMG</sequence>
<gene>
    <name evidence="11" type="ORF">SLS60_004337</name>
</gene>
<evidence type="ECO:0000256" key="8">
    <source>
        <dbReference type="ARBA" id="ARBA00023295"/>
    </source>
</evidence>
<evidence type="ECO:0000313" key="11">
    <source>
        <dbReference type="EMBL" id="KAL1604797.1"/>
    </source>
</evidence>
<accession>A0ABR3RLN8</accession>
<dbReference type="InterPro" id="IPR011658">
    <property type="entry name" value="PA14_dom"/>
</dbReference>
<name>A0ABR3RLN8_9PLEO</name>
<evidence type="ECO:0000256" key="2">
    <source>
        <dbReference type="ARBA" id="ARBA00004987"/>
    </source>
</evidence>
<organism evidence="11 12">
    <name type="scientific">Paraconiothyrium brasiliense</name>
    <dbReference type="NCBI Taxonomy" id="300254"/>
    <lineage>
        <taxon>Eukaryota</taxon>
        <taxon>Fungi</taxon>
        <taxon>Dikarya</taxon>
        <taxon>Ascomycota</taxon>
        <taxon>Pezizomycotina</taxon>
        <taxon>Dothideomycetes</taxon>
        <taxon>Pleosporomycetidae</taxon>
        <taxon>Pleosporales</taxon>
        <taxon>Massarineae</taxon>
        <taxon>Didymosphaeriaceae</taxon>
        <taxon>Paraconiothyrium</taxon>
    </lineage>
</organism>
<proteinExistence type="inferred from homology"/>
<dbReference type="InterPro" id="IPR017853">
    <property type="entry name" value="GH"/>
</dbReference>
<dbReference type="Pfam" id="PF07691">
    <property type="entry name" value="PA14"/>
    <property type="match status" value="1"/>
</dbReference>
<keyword evidence="7" id="KW-0119">Carbohydrate metabolism</keyword>
<evidence type="ECO:0000256" key="7">
    <source>
        <dbReference type="ARBA" id="ARBA00023277"/>
    </source>
</evidence>
<evidence type="ECO:0000256" key="6">
    <source>
        <dbReference type="ARBA" id="ARBA00023180"/>
    </source>
</evidence>
<dbReference type="InterPro" id="IPR036881">
    <property type="entry name" value="Glyco_hydro_3_C_sf"/>
</dbReference>
<keyword evidence="5" id="KW-0378">Hydrolase</keyword>
<dbReference type="InterPro" id="IPR001764">
    <property type="entry name" value="Glyco_hydro_3_N"/>
</dbReference>
<comment type="catalytic activity">
    <reaction evidence="1">
        <text>Hydrolysis of terminal, non-reducing beta-D-glucosyl residues with release of beta-D-glucose.</text>
        <dbReference type="EC" id="3.2.1.21"/>
    </reaction>
</comment>
<dbReference type="InterPro" id="IPR002772">
    <property type="entry name" value="Glyco_hydro_3_C"/>
</dbReference>
<comment type="caution">
    <text evidence="11">The sequence shown here is derived from an EMBL/GenBank/DDBJ whole genome shotgun (WGS) entry which is preliminary data.</text>
</comment>
<evidence type="ECO:0000256" key="4">
    <source>
        <dbReference type="ARBA" id="ARBA00012744"/>
    </source>
</evidence>
<evidence type="ECO:0000256" key="9">
    <source>
        <dbReference type="ARBA" id="ARBA00023326"/>
    </source>
</evidence>
<dbReference type="InterPro" id="IPR050288">
    <property type="entry name" value="Cellulose_deg_GH3"/>
</dbReference>
<dbReference type="InterPro" id="IPR013783">
    <property type="entry name" value="Ig-like_fold"/>
</dbReference>
<dbReference type="PANTHER" id="PTHR42715:SF3">
    <property type="entry name" value="BETA-GLUCOSIDASE B-RELATED"/>
    <property type="match status" value="1"/>
</dbReference>
<dbReference type="SMART" id="SM01217">
    <property type="entry name" value="Fn3_like"/>
    <property type="match status" value="1"/>
</dbReference>
<evidence type="ECO:0000256" key="3">
    <source>
        <dbReference type="ARBA" id="ARBA00005336"/>
    </source>
</evidence>
<dbReference type="Pfam" id="PF01915">
    <property type="entry name" value="Glyco_hydro_3_C"/>
    <property type="match status" value="1"/>
</dbReference>
<dbReference type="SUPFAM" id="SSF51445">
    <property type="entry name" value="(Trans)glycosidases"/>
    <property type="match status" value="1"/>
</dbReference>
<dbReference type="EC" id="3.2.1.21" evidence="4"/>
<dbReference type="SMART" id="SM00758">
    <property type="entry name" value="PA14"/>
    <property type="match status" value="1"/>
</dbReference>
<keyword evidence="12" id="KW-1185">Reference proteome</keyword>
<dbReference type="InterPro" id="IPR036962">
    <property type="entry name" value="Glyco_hydro_3_N_sf"/>
</dbReference>
<dbReference type="Pfam" id="PF14310">
    <property type="entry name" value="Fn3-like"/>
    <property type="match status" value="1"/>
</dbReference>
<evidence type="ECO:0000313" key="12">
    <source>
        <dbReference type="Proteomes" id="UP001521785"/>
    </source>
</evidence>
<dbReference type="SUPFAM" id="SSF52279">
    <property type="entry name" value="Beta-D-glucan exohydrolase, C-terminal domain"/>
    <property type="match status" value="1"/>
</dbReference>
<dbReference type="Gene3D" id="2.60.40.10">
    <property type="entry name" value="Immunoglobulins"/>
    <property type="match status" value="1"/>
</dbReference>
<dbReference type="Pfam" id="PF00933">
    <property type="entry name" value="Glyco_hydro_3"/>
    <property type="match status" value="1"/>
</dbReference>
<keyword evidence="8" id="KW-0326">Glycosidase</keyword>
<keyword evidence="6" id="KW-0325">Glycoprotein</keyword>
<dbReference type="InterPro" id="IPR037524">
    <property type="entry name" value="PA14/GLEYA"/>
</dbReference>